<keyword evidence="5" id="KW-1185">Reference proteome</keyword>
<dbReference type="InterPro" id="IPR001537">
    <property type="entry name" value="SpoU_MeTrfase"/>
</dbReference>
<feature type="domain" description="tRNA/rRNA methyltransferase SpoU type" evidence="3">
    <location>
        <begin position="8"/>
        <end position="63"/>
    </location>
</feature>
<proteinExistence type="predicted"/>
<reference evidence="4 5" key="1">
    <citation type="journal article" date="2019" name="Int. J. Syst. Evol. Microbiol.">
        <title>The Global Catalogue of Microorganisms (GCM) 10K type strain sequencing project: providing services to taxonomists for standard genome sequencing and annotation.</title>
        <authorList>
            <consortium name="The Broad Institute Genomics Platform"/>
            <consortium name="The Broad Institute Genome Sequencing Center for Infectious Disease"/>
            <person name="Wu L."/>
            <person name="Ma J."/>
        </authorList>
    </citation>
    <scope>NUCLEOTIDE SEQUENCE [LARGE SCALE GENOMIC DNA]</scope>
    <source>
        <strain evidence="4 5">JCM 10303</strain>
    </source>
</reference>
<evidence type="ECO:0000256" key="1">
    <source>
        <dbReference type="ARBA" id="ARBA00022603"/>
    </source>
</evidence>
<dbReference type="Pfam" id="PF00588">
    <property type="entry name" value="SpoU_methylase"/>
    <property type="match status" value="1"/>
</dbReference>
<dbReference type="Gene3D" id="3.40.1280.10">
    <property type="match status" value="1"/>
</dbReference>
<gene>
    <name evidence="4" type="ORF">GCM10009533_15790</name>
</gene>
<evidence type="ECO:0000313" key="5">
    <source>
        <dbReference type="Proteomes" id="UP001500729"/>
    </source>
</evidence>
<evidence type="ECO:0000256" key="2">
    <source>
        <dbReference type="ARBA" id="ARBA00022679"/>
    </source>
</evidence>
<accession>A0ABN1CEC6</accession>
<dbReference type="PANTHER" id="PTHR46429">
    <property type="entry name" value="23S RRNA (GUANOSINE-2'-O-)-METHYLTRANSFERASE RLMB"/>
    <property type="match status" value="1"/>
</dbReference>
<dbReference type="Proteomes" id="UP001500729">
    <property type="component" value="Unassembled WGS sequence"/>
</dbReference>
<evidence type="ECO:0000259" key="3">
    <source>
        <dbReference type="Pfam" id="PF00588"/>
    </source>
</evidence>
<sequence>MSEDGTRELAACDPRGPTVLVVGNETTGLSRGWTEACDEVARIRMAGSASSLDAAASASTALYEAARQHTRTRGGVIATPL</sequence>
<evidence type="ECO:0000313" key="4">
    <source>
        <dbReference type="EMBL" id="GAA0517513.1"/>
    </source>
</evidence>
<dbReference type="InterPro" id="IPR004441">
    <property type="entry name" value="rRNA_MeTrfase_TrmH"/>
</dbReference>
<dbReference type="InterPro" id="IPR029028">
    <property type="entry name" value="Alpha/beta_knot_MTases"/>
</dbReference>
<dbReference type="SUPFAM" id="SSF75217">
    <property type="entry name" value="alpha/beta knot"/>
    <property type="match status" value="1"/>
</dbReference>
<protein>
    <recommendedName>
        <fullName evidence="3">tRNA/rRNA methyltransferase SpoU type domain-containing protein</fullName>
    </recommendedName>
</protein>
<comment type="caution">
    <text evidence="4">The sequence shown here is derived from an EMBL/GenBank/DDBJ whole genome shotgun (WGS) entry which is preliminary data.</text>
</comment>
<dbReference type="EMBL" id="BAAAGS010000007">
    <property type="protein sequence ID" value="GAA0517513.1"/>
    <property type="molecule type" value="Genomic_DNA"/>
</dbReference>
<dbReference type="PANTHER" id="PTHR46429:SF1">
    <property type="entry name" value="23S RRNA (GUANOSINE-2'-O-)-METHYLTRANSFERASE RLMB"/>
    <property type="match status" value="1"/>
</dbReference>
<keyword evidence="2" id="KW-0808">Transferase</keyword>
<keyword evidence="1" id="KW-0489">Methyltransferase</keyword>
<organism evidence="4 5">
    <name type="scientific">Saccharopolyspora erythraea</name>
    <name type="common">Streptomyces erythraeus</name>
    <dbReference type="NCBI Taxonomy" id="1836"/>
    <lineage>
        <taxon>Bacteria</taxon>
        <taxon>Bacillati</taxon>
        <taxon>Actinomycetota</taxon>
        <taxon>Actinomycetes</taxon>
        <taxon>Pseudonocardiales</taxon>
        <taxon>Pseudonocardiaceae</taxon>
        <taxon>Saccharopolyspora</taxon>
    </lineage>
</organism>
<dbReference type="InterPro" id="IPR029026">
    <property type="entry name" value="tRNA_m1G_MTases_N"/>
</dbReference>
<name>A0ABN1CEC6_SACER</name>